<keyword evidence="1" id="KW-0472">Membrane</keyword>
<dbReference type="EMBL" id="LT841358">
    <property type="protein sequence ID" value="SMH71729.1"/>
    <property type="molecule type" value="Genomic_DNA"/>
</dbReference>
<reference evidence="3" key="1">
    <citation type="submission" date="2017-03" db="EMBL/GenBank/DDBJ databases">
        <authorList>
            <person name="Herbold C."/>
        </authorList>
    </citation>
    <scope>NUCLEOTIDE SEQUENCE [LARGE SCALE GENOMIC DNA]</scope>
</reference>
<evidence type="ECO:0000313" key="2">
    <source>
        <dbReference type="EMBL" id="SMH71729.1"/>
    </source>
</evidence>
<sequence>MQADWFLFFENLGTSHIDPPTIPHMIRHGRKARSTGATTTKAGLCRVNAKYVEPMDVRNDTTNIVIFLLLLILELHNIIVFSFQLLQIYPCL</sequence>
<dbReference type="AlphaFoldDB" id="A0A2H1FG32"/>
<protein>
    <submittedName>
        <fullName evidence="2">Uncharacterized protein</fullName>
    </submittedName>
</protein>
<gene>
    <name evidence="2" type="ORF">NCS_11541</name>
</gene>
<evidence type="ECO:0000313" key="3">
    <source>
        <dbReference type="Proteomes" id="UP000230607"/>
    </source>
</evidence>
<evidence type="ECO:0000256" key="1">
    <source>
        <dbReference type="SAM" id="Phobius"/>
    </source>
</evidence>
<organism evidence="2 3">
    <name type="scientific">Candidatus Nitrosotalea okcheonensis</name>
    <dbReference type="NCBI Taxonomy" id="1903276"/>
    <lineage>
        <taxon>Archaea</taxon>
        <taxon>Nitrososphaerota</taxon>
        <taxon>Nitrososphaeria</taxon>
        <taxon>Nitrosotaleales</taxon>
        <taxon>Nitrosotaleaceae</taxon>
        <taxon>Nitrosotalea</taxon>
    </lineage>
</organism>
<dbReference type="Proteomes" id="UP000230607">
    <property type="component" value="Chromosome 1"/>
</dbReference>
<proteinExistence type="predicted"/>
<name>A0A2H1FG32_9ARCH</name>
<accession>A0A2H1FG32</accession>
<keyword evidence="1" id="KW-0812">Transmembrane</keyword>
<feature type="transmembrane region" description="Helical" evidence="1">
    <location>
        <begin position="64"/>
        <end position="86"/>
    </location>
</feature>
<keyword evidence="1" id="KW-1133">Transmembrane helix</keyword>
<keyword evidence="3" id="KW-1185">Reference proteome</keyword>